<evidence type="ECO:0000259" key="15">
    <source>
        <dbReference type="SMART" id="SM01024"/>
    </source>
</evidence>
<comment type="similarity">
    <text evidence="2">Belongs to the AAA ATPase family. BCS1 subfamily.</text>
</comment>
<keyword evidence="5" id="KW-0999">Mitochondrion inner membrane</keyword>
<dbReference type="GeneID" id="38143108"/>
<name>A0A3F3QCN0_9EURO</name>
<dbReference type="EMBL" id="KZ852037">
    <property type="protein sequence ID" value="RDH36809.1"/>
    <property type="molecule type" value="Genomic_DNA"/>
</dbReference>
<sequence length="546" mass="61842">MNSTYAVSSILPPEAILERLLPGHDFLVRLLYSYSQSDASIYLLSALACLVLVAYAGPILWNKIQSFLLFFAASGEIRYNDPLYDDAMHWVSKHPSLRNARHFSITLKTGFTSPWHREDAATSDNTATTHKDITRFNDDPRDFWTKWRELSRHRPIYYLPAASCLHWFMYKGHLFGLLRQPYKDSGNPWFDHREKLIIFSWSQHAIRLLVNDIQEDAKENNSHRIQVYRGLQDGQNKEWCSFSSITPRLLSTVVMDPKIKANLISDLARYLNPAMKKYCGERGIPYRRGYLFHGPPGTGKSSLCHTLASVACLDIYTVSLSSKTMTGDLLHRLFASLPSHCIVVFEDVDQAGVENRSASSTSIHCKAASDDDDDDDDETKCLDIPKRTESAAGGITLSDLLNVIDGISAREGRILIMTTNKPEDLDEALKRPGRVDLQIRFDFVNTHAAKELFLIPYVECPTEDFIVDPETMEIRCSLKPVIKDLTLERLAGLADSFARKITVGKYSSAQLQGYLMQFKGDPVSAERNVEDWMQRMDAEKAGDMLP</sequence>
<dbReference type="Pfam" id="PF00004">
    <property type="entry name" value="AAA"/>
    <property type="match status" value="2"/>
</dbReference>
<evidence type="ECO:0000256" key="5">
    <source>
        <dbReference type="ARBA" id="ARBA00022792"/>
    </source>
</evidence>
<evidence type="ECO:0000256" key="6">
    <source>
        <dbReference type="ARBA" id="ARBA00022801"/>
    </source>
</evidence>
<dbReference type="Pfam" id="PF08740">
    <property type="entry name" value="BCS1_N"/>
    <property type="match status" value="1"/>
</dbReference>
<evidence type="ECO:0000256" key="1">
    <source>
        <dbReference type="ARBA" id="ARBA00004434"/>
    </source>
</evidence>
<dbReference type="STRING" id="1341132.A0A3F3QCN0"/>
<dbReference type="InterPro" id="IPR003960">
    <property type="entry name" value="ATPase_AAA_CS"/>
</dbReference>
<keyword evidence="10 13" id="KW-0472">Membrane</keyword>
<dbReference type="InterPro" id="IPR027417">
    <property type="entry name" value="P-loop_NTPase"/>
</dbReference>
<evidence type="ECO:0000256" key="7">
    <source>
        <dbReference type="ARBA" id="ARBA00022840"/>
    </source>
</evidence>
<evidence type="ECO:0000259" key="14">
    <source>
        <dbReference type="SMART" id="SM00382"/>
    </source>
</evidence>
<keyword evidence="9" id="KW-0496">Mitochondrion</keyword>
<proteinExistence type="inferred from homology"/>
<dbReference type="Proteomes" id="UP000253729">
    <property type="component" value="Unassembled WGS sequence"/>
</dbReference>
<dbReference type="InterPro" id="IPR003593">
    <property type="entry name" value="AAA+_ATPase"/>
</dbReference>
<evidence type="ECO:0000313" key="16">
    <source>
        <dbReference type="EMBL" id="RDH36809.1"/>
    </source>
</evidence>
<comment type="subcellular location">
    <subcellularLocation>
        <location evidence="1">Mitochondrion inner membrane</location>
        <topology evidence="1">Single-pass membrane protein</topology>
    </subcellularLocation>
</comment>
<dbReference type="Gene3D" id="3.40.50.300">
    <property type="entry name" value="P-loop containing nucleotide triphosphate hydrolases"/>
    <property type="match status" value="1"/>
</dbReference>
<dbReference type="GO" id="GO:0005524">
    <property type="term" value="F:ATP binding"/>
    <property type="evidence" value="ECO:0007669"/>
    <property type="project" value="UniProtKB-KW"/>
</dbReference>
<feature type="transmembrane region" description="Helical" evidence="13">
    <location>
        <begin position="39"/>
        <end position="61"/>
    </location>
</feature>
<dbReference type="InterPro" id="IPR050747">
    <property type="entry name" value="Mitochondrial_chaperone_BCS1"/>
</dbReference>
<dbReference type="AlphaFoldDB" id="A0A3F3QCN0"/>
<organism evidence="16 17">
    <name type="scientific">Aspergillus welwitschiae</name>
    <dbReference type="NCBI Taxonomy" id="1341132"/>
    <lineage>
        <taxon>Eukaryota</taxon>
        <taxon>Fungi</taxon>
        <taxon>Dikarya</taxon>
        <taxon>Ascomycota</taxon>
        <taxon>Pezizomycotina</taxon>
        <taxon>Eurotiomycetes</taxon>
        <taxon>Eurotiomycetidae</taxon>
        <taxon>Eurotiales</taxon>
        <taxon>Aspergillaceae</taxon>
        <taxon>Aspergillus</taxon>
        <taxon>Aspergillus subgen. Circumdati</taxon>
    </lineage>
</organism>
<keyword evidence="6 16" id="KW-0378">Hydrolase</keyword>
<evidence type="ECO:0000256" key="8">
    <source>
        <dbReference type="ARBA" id="ARBA00022989"/>
    </source>
</evidence>
<keyword evidence="8 13" id="KW-1133">Transmembrane helix</keyword>
<dbReference type="PANTHER" id="PTHR23070">
    <property type="entry name" value="BCS1 AAA-TYPE ATPASE"/>
    <property type="match status" value="1"/>
</dbReference>
<keyword evidence="7 12" id="KW-0067">ATP-binding</keyword>
<dbReference type="SMART" id="SM00382">
    <property type="entry name" value="AAA"/>
    <property type="match status" value="1"/>
</dbReference>
<evidence type="ECO:0000256" key="4">
    <source>
        <dbReference type="ARBA" id="ARBA00022741"/>
    </source>
</evidence>
<protein>
    <submittedName>
        <fullName evidence="16">P-loop containing nucleoside triphosphate hydrolase protein</fullName>
    </submittedName>
</protein>
<dbReference type="PROSITE" id="PS00674">
    <property type="entry name" value="AAA"/>
    <property type="match status" value="1"/>
</dbReference>
<evidence type="ECO:0000313" key="17">
    <source>
        <dbReference type="Proteomes" id="UP000253729"/>
    </source>
</evidence>
<evidence type="ECO:0000256" key="12">
    <source>
        <dbReference type="RuleBase" id="RU003651"/>
    </source>
</evidence>
<dbReference type="GO" id="GO:0016887">
    <property type="term" value="F:ATP hydrolysis activity"/>
    <property type="evidence" value="ECO:0007669"/>
    <property type="project" value="InterPro"/>
</dbReference>
<dbReference type="InterPro" id="IPR014851">
    <property type="entry name" value="BCS1_N"/>
</dbReference>
<evidence type="ECO:0000256" key="3">
    <source>
        <dbReference type="ARBA" id="ARBA00022692"/>
    </source>
</evidence>
<accession>A0A3F3QCN0</accession>
<keyword evidence="4 12" id="KW-0547">Nucleotide-binding</keyword>
<dbReference type="Pfam" id="PF25426">
    <property type="entry name" value="AAA_lid_BCS1"/>
    <property type="match status" value="1"/>
</dbReference>
<gene>
    <name evidence="16" type="ORF">BDQ94DRAFT_184889</name>
</gene>
<dbReference type="SMART" id="SM01024">
    <property type="entry name" value="BCS1_N"/>
    <property type="match status" value="1"/>
</dbReference>
<dbReference type="SUPFAM" id="SSF52540">
    <property type="entry name" value="P-loop containing nucleoside triphosphate hydrolases"/>
    <property type="match status" value="1"/>
</dbReference>
<evidence type="ECO:0000256" key="13">
    <source>
        <dbReference type="SAM" id="Phobius"/>
    </source>
</evidence>
<evidence type="ECO:0000256" key="9">
    <source>
        <dbReference type="ARBA" id="ARBA00023128"/>
    </source>
</evidence>
<dbReference type="GO" id="GO:0005743">
    <property type="term" value="C:mitochondrial inner membrane"/>
    <property type="evidence" value="ECO:0007669"/>
    <property type="project" value="UniProtKB-SubCell"/>
</dbReference>
<comment type="catalytic activity">
    <reaction evidence="11">
        <text>ATP + H2O = ADP + phosphate + H(+)</text>
        <dbReference type="Rhea" id="RHEA:13065"/>
        <dbReference type="ChEBI" id="CHEBI:15377"/>
        <dbReference type="ChEBI" id="CHEBI:15378"/>
        <dbReference type="ChEBI" id="CHEBI:30616"/>
        <dbReference type="ChEBI" id="CHEBI:43474"/>
        <dbReference type="ChEBI" id="CHEBI:456216"/>
    </reaction>
    <physiologicalReaction direction="left-to-right" evidence="11">
        <dbReference type="Rhea" id="RHEA:13066"/>
    </physiologicalReaction>
</comment>
<dbReference type="InterPro" id="IPR057495">
    <property type="entry name" value="AAA_lid_BCS1"/>
</dbReference>
<feature type="domain" description="AAA+ ATPase" evidence="14">
    <location>
        <begin position="286"/>
        <end position="445"/>
    </location>
</feature>
<reference evidence="16 17" key="1">
    <citation type="submission" date="2018-07" db="EMBL/GenBank/DDBJ databases">
        <title>The genomes of Aspergillus section Nigri reveals drivers in fungal speciation.</title>
        <authorList>
            <consortium name="DOE Joint Genome Institute"/>
            <person name="Vesth T.C."/>
            <person name="Nybo J."/>
            <person name="Theobald S."/>
            <person name="Brandl J."/>
            <person name="Frisvad J.C."/>
            <person name="Nielsen K.F."/>
            <person name="Lyhne E.K."/>
            <person name="Kogle M.E."/>
            <person name="Kuo A."/>
            <person name="Riley R."/>
            <person name="Clum A."/>
            <person name="Nolan M."/>
            <person name="Lipzen A."/>
            <person name="Salamov A."/>
            <person name="Henrissat B."/>
            <person name="Wiebenga A."/>
            <person name="De vries R.P."/>
            <person name="Grigoriev I.V."/>
            <person name="Mortensen U.H."/>
            <person name="Andersen M.R."/>
            <person name="Baker S.E."/>
        </authorList>
    </citation>
    <scope>NUCLEOTIDE SEQUENCE [LARGE SCALE GENOMIC DNA]</scope>
    <source>
        <strain evidence="16 17">CBS 139.54b</strain>
    </source>
</reference>
<evidence type="ECO:0000256" key="10">
    <source>
        <dbReference type="ARBA" id="ARBA00023136"/>
    </source>
</evidence>
<keyword evidence="3 13" id="KW-0812">Transmembrane</keyword>
<evidence type="ECO:0000256" key="11">
    <source>
        <dbReference type="ARBA" id="ARBA00048778"/>
    </source>
</evidence>
<dbReference type="InterPro" id="IPR003959">
    <property type="entry name" value="ATPase_AAA_core"/>
</dbReference>
<keyword evidence="17" id="KW-1185">Reference proteome</keyword>
<feature type="domain" description="BCS1 N-terminal" evidence="15">
    <location>
        <begin position="44"/>
        <end position="253"/>
    </location>
</feature>
<evidence type="ECO:0000256" key="2">
    <source>
        <dbReference type="ARBA" id="ARBA00007448"/>
    </source>
</evidence>
<dbReference type="RefSeq" id="XP_026629831.1">
    <property type="nucleotide sequence ID" value="XM_026774752.1"/>
</dbReference>